<reference evidence="1" key="1">
    <citation type="submission" date="2018-05" db="EMBL/GenBank/DDBJ databases">
        <title>Bacterial isolates from healthy term breastfed infants carrying antibiotic resistance genes.</title>
        <authorList>
            <person name="Casaburi G."/>
        </authorList>
    </citation>
    <scope>NUCLEOTIDE SEQUENCE [LARGE SCALE GENOMIC DNA]</scope>
    <source>
        <strain evidence="1">7084_4</strain>
    </source>
</reference>
<evidence type="ECO:0008006" key="2">
    <source>
        <dbReference type="Google" id="ProtNLM"/>
    </source>
</evidence>
<accession>A0A5P6A9L6</accession>
<dbReference type="AlphaFoldDB" id="A0A5P6A9L6"/>
<name>A0A5P6A9L6_RAOPL</name>
<dbReference type="Gene3D" id="3.40.50.410">
    <property type="entry name" value="von Willebrand factor, type A domain"/>
    <property type="match status" value="1"/>
</dbReference>
<sequence>MNYSTTETGKLDSVDYTASGKASMRPIIGAQQEVGFDSAVDIRADSGAGVVRKTFEEIKYPTDYALVLDFSGSMLSSSSEPGLTRIELLRKVVTEFIGEVLNDDSVTNTVGIIPFTAGVSVILPGENIAGEILVVHMLASSCQSMQGRSGFWYNKMRFNTTATTPTEVLQSYNYDSLLYGWYNDVVSPATGFSIDEMVNKGWCVKIHNTVVRLEELNIVVMLTRGPIF</sequence>
<evidence type="ECO:0000313" key="1">
    <source>
        <dbReference type="EMBL" id="QFG76617.1"/>
    </source>
</evidence>
<dbReference type="EMBL" id="CP029752">
    <property type="protein sequence ID" value="QFG76617.1"/>
    <property type="molecule type" value="Genomic_DNA"/>
</dbReference>
<gene>
    <name evidence="1" type="ORF">DMB90_08755</name>
</gene>
<dbReference type="SUPFAM" id="SSF53300">
    <property type="entry name" value="vWA-like"/>
    <property type="match status" value="1"/>
</dbReference>
<protein>
    <recommendedName>
        <fullName evidence="2">VWFA domain-containing protein</fullName>
    </recommendedName>
</protein>
<organism evidence="1">
    <name type="scientific">Raoultella planticola</name>
    <name type="common">Klebsiella planticola</name>
    <dbReference type="NCBI Taxonomy" id="575"/>
    <lineage>
        <taxon>Bacteria</taxon>
        <taxon>Pseudomonadati</taxon>
        <taxon>Pseudomonadota</taxon>
        <taxon>Gammaproteobacteria</taxon>
        <taxon>Enterobacterales</taxon>
        <taxon>Enterobacteriaceae</taxon>
        <taxon>Klebsiella/Raoultella group</taxon>
        <taxon>Raoultella</taxon>
    </lineage>
</organism>
<proteinExistence type="predicted"/>
<dbReference type="InterPro" id="IPR036465">
    <property type="entry name" value="vWFA_dom_sf"/>
</dbReference>